<dbReference type="VEuPathDB" id="FungiDB:AFUB_076400"/>
<gene>
    <name evidence="2" type="ORF">AFUB_076400</name>
</gene>
<evidence type="ECO:0000313" key="3">
    <source>
        <dbReference type="Proteomes" id="UP000001699"/>
    </source>
</evidence>
<dbReference type="SUPFAM" id="SSF48403">
    <property type="entry name" value="Ankyrin repeat"/>
    <property type="match status" value="1"/>
</dbReference>
<dbReference type="EMBL" id="DS499599">
    <property type="protein sequence ID" value="EDP49610.1"/>
    <property type="molecule type" value="Genomic_DNA"/>
</dbReference>
<sequence>MARCLLENGAESTIRSKPCGHTALHYAMRSGRNETGKSRDDGTLVHDLMEYGADVNFAC</sequence>
<dbReference type="PRINTS" id="PR01415">
    <property type="entry name" value="ANKYRIN"/>
</dbReference>
<dbReference type="Proteomes" id="UP000001699">
    <property type="component" value="Unassembled WGS sequence"/>
</dbReference>
<dbReference type="PROSITE" id="PS50297">
    <property type="entry name" value="ANK_REP_REGION"/>
    <property type="match status" value="1"/>
</dbReference>
<organism evidence="2 3">
    <name type="scientific">Aspergillus fumigatus (strain CBS 144.89 / FGSC A1163 / CEA10)</name>
    <name type="common">Neosartorya fumigata</name>
    <dbReference type="NCBI Taxonomy" id="451804"/>
    <lineage>
        <taxon>Eukaryota</taxon>
        <taxon>Fungi</taxon>
        <taxon>Dikarya</taxon>
        <taxon>Ascomycota</taxon>
        <taxon>Pezizomycotina</taxon>
        <taxon>Eurotiomycetes</taxon>
        <taxon>Eurotiomycetidae</taxon>
        <taxon>Eurotiales</taxon>
        <taxon>Aspergillaceae</taxon>
        <taxon>Aspergillus</taxon>
        <taxon>Aspergillus subgen. Fumigati</taxon>
    </lineage>
</organism>
<evidence type="ECO:0008006" key="4">
    <source>
        <dbReference type="Google" id="ProtNLM"/>
    </source>
</evidence>
<protein>
    <recommendedName>
        <fullName evidence="4">Ankyrin repeat protein</fullName>
    </recommendedName>
</protein>
<keyword evidence="3" id="KW-1185">Reference proteome</keyword>
<dbReference type="InterPro" id="IPR002110">
    <property type="entry name" value="Ankyrin_rpt"/>
</dbReference>
<evidence type="ECO:0000256" key="1">
    <source>
        <dbReference type="PROSITE-ProRule" id="PRU00023"/>
    </source>
</evidence>
<reference evidence="2 3" key="1">
    <citation type="journal article" date="2008" name="PLoS Genet.">
        <title>Genomic islands in the pathogenic filamentous fungus Aspergillus fumigatus.</title>
        <authorList>
            <person name="Fedorova N.D."/>
            <person name="Khaldi N."/>
            <person name="Joardar V.S."/>
            <person name="Maiti R."/>
            <person name="Amedeo P."/>
            <person name="Anderson M.J."/>
            <person name="Crabtree J."/>
            <person name="Silva J.C."/>
            <person name="Badger J.H."/>
            <person name="Albarraq A."/>
            <person name="Angiuoli S."/>
            <person name="Bussey H."/>
            <person name="Bowyer P."/>
            <person name="Cotty P.J."/>
            <person name="Dyer P.S."/>
            <person name="Egan A."/>
            <person name="Galens K."/>
            <person name="Fraser-Liggett C.M."/>
            <person name="Haas B.J."/>
            <person name="Inman J.M."/>
            <person name="Kent R."/>
            <person name="Lemieux S."/>
            <person name="Malavazi I."/>
            <person name="Orvis J."/>
            <person name="Roemer T."/>
            <person name="Ronning C.M."/>
            <person name="Sundaram J.P."/>
            <person name="Sutton G."/>
            <person name="Turner G."/>
            <person name="Venter J.C."/>
            <person name="White O.R."/>
            <person name="Whitty B.R."/>
            <person name="Youngman P."/>
            <person name="Wolfe K.H."/>
            <person name="Goldman G.H."/>
            <person name="Wortman J.R."/>
            <person name="Jiang B."/>
            <person name="Denning D.W."/>
            <person name="Nierman W.C."/>
        </authorList>
    </citation>
    <scope>NUCLEOTIDE SEQUENCE [LARGE SCALE GENOMIC DNA]</scope>
    <source>
        <strain evidence="3">CBS 144.89 / FGSC A1163 / CEA10</strain>
    </source>
</reference>
<proteinExistence type="predicted"/>
<dbReference type="Pfam" id="PF13606">
    <property type="entry name" value="Ank_3"/>
    <property type="match status" value="1"/>
</dbReference>
<keyword evidence="1" id="KW-0040">ANK repeat</keyword>
<name>B0Y879_ASPFC</name>
<evidence type="ECO:0000313" key="2">
    <source>
        <dbReference type="EMBL" id="EDP49610.1"/>
    </source>
</evidence>
<accession>B0Y879</accession>
<dbReference type="AlphaFoldDB" id="B0Y879"/>
<dbReference type="PROSITE" id="PS50088">
    <property type="entry name" value="ANK_REPEAT"/>
    <property type="match status" value="1"/>
</dbReference>
<feature type="repeat" description="ANK" evidence="1">
    <location>
        <begin position="19"/>
        <end position="59"/>
    </location>
</feature>
<dbReference type="InterPro" id="IPR036770">
    <property type="entry name" value="Ankyrin_rpt-contain_sf"/>
</dbReference>
<dbReference type="HOGENOM" id="CLU_2960305_0_0_1"/>
<dbReference type="Gene3D" id="1.25.40.20">
    <property type="entry name" value="Ankyrin repeat-containing domain"/>
    <property type="match status" value="1"/>
</dbReference>